<dbReference type="RefSeq" id="WP_207394783.1">
    <property type="nucleotide sequence ID" value="NZ_JABRWO010000001.1"/>
</dbReference>
<dbReference type="PROSITE" id="PS51257">
    <property type="entry name" value="PROKAR_LIPOPROTEIN"/>
    <property type="match status" value="1"/>
</dbReference>
<evidence type="ECO:0008006" key="3">
    <source>
        <dbReference type="Google" id="ProtNLM"/>
    </source>
</evidence>
<protein>
    <recommendedName>
        <fullName evidence="3">Carboxypeptidase regulatory-like domain-containing protein</fullName>
    </recommendedName>
</protein>
<gene>
    <name evidence="1" type="ORF">HOV93_04450</name>
</gene>
<name>A0A7V8V1T0_9BACT</name>
<sequence length="129" mass="13862">MKTTAYATGVVVCCLLVLGCTKSDGLERHKLSGTVTYDGQPVPQGEIQFTPNSREGNPGPGTFIKIENGHYETPSGKGVLGGAYGVRIVGYDGKANTESDMGVSLFNPYSERIDLPKEDSTRDFQVSKR</sequence>
<accession>A0A7V8V1T0</accession>
<dbReference type="AlphaFoldDB" id="A0A7V8V1T0"/>
<keyword evidence="2" id="KW-1185">Reference proteome</keyword>
<proteinExistence type="predicted"/>
<evidence type="ECO:0000313" key="2">
    <source>
        <dbReference type="Proteomes" id="UP000551616"/>
    </source>
</evidence>
<comment type="caution">
    <text evidence="1">The sequence shown here is derived from an EMBL/GenBank/DDBJ whole genome shotgun (WGS) entry which is preliminary data.</text>
</comment>
<reference evidence="1 2" key="1">
    <citation type="submission" date="2020-05" db="EMBL/GenBank/DDBJ databases">
        <title>Bremerella alba sp. nov., a novel planctomycete isolated from the surface of the macroalga Fucus spiralis.</title>
        <authorList>
            <person name="Godinho O."/>
            <person name="Botelho R."/>
            <person name="Albuquerque L."/>
            <person name="Wiegand S."/>
            <person name="Da Costa M.S."/>
            <person name="Lobo-Da-Cunha A."/>
            <person name="Jogler C."/>
            <person name="Lage O.M."/>
        </authorList>
    </citation>
    <scope>NUCLEOTIDE SEQUENCE [LARGE SCALE GENOMIC DNA]</scope>
    <source>
        <strain evidence="1 2">FF15</strain>
    </source>
</reference>
<dbReference type="Proteomes" id="UP000551616">
    <property type="component" value="Unassembled WGS sequence"/>
</dbReference>
<organism evidence="1 2">
    <name type="scientific">Bremerella alba</name>
    <dbReference type="NCBI Taxonomy" id="980252"/>
    <lineage>
        <taxon>Bacteria</taxon>
        <taxon>Pseudomonadati</taxon>
        <taxon>Planctomycetota</taxon>
        <taxon>Planctomycetia</taxon>
        <taxon>Pirellulales</taxon>
        <taxon>Pirellulaceae</taxon>
        <taxon>Bremerella</taxon>
    </lineage>
</organism>
<dbReference type="EMBL" id="JABRWO010000001">
    <property type="protein sequence ID" value="MBA2113296.1"/>
    <property type="molecule type" value="Genomic_DNA"/>
</dbReference>
<evidence type="ECO:0000313" key="1">
    <source>
        <dbReference type="EMBL" id="MBA2113296.1"/>
    </source>
</evidence>